<dbReference type="InterPro" id="IPR039420">
    <property type="entry name" value="WalR-like"/>
</dbReference>
<name>A0A1I1FH16_9GAMM</name>
<evidence type="ECO:0000313" key="10">
    <source>
        <dbReference type="EMBL" id="SFB96978.1"/>
    </source>
</evidence>
<evidence type="ECO:0000259" key="8">
    <source>
        <dbReference type="PROSITE" id="PS50110"/>
    </source>
</evidence>
<feature type="DNA-binding region" description="OmpR/PhoB-type" evidence="7">
    <location>
        <begin position="124"/>
        <end position="218"/>
    </location>
</feature>
<dbReference type="InterPro" id="IPR036388">
    <property type="entry name" value="WH-like_DNA-bd_sf"/>
</dbReference>
<evidence type="ECO:0000256" key="3">
    <source>
        <dbReference type="ARBA" id="ARBA00023015"/>
    </source>
</evidence>
<protein>
    <submittedName>
        <fullName evidence="10">Two-component system, OmpR family, response regulator</fullName>
    </submittedName>
</protein>
<dbReference type="SMART" id="SM00448">
    <property type="entry name" value="REC"/>
    <property type="match status" value="1"/>
</dbReference>
<dbReference type="PROSITE" id="PS50110">
    <property type="entry name" value="RESPONSE_REGULATORY"/>
    <property type="match status" value="1"/>
</dbReference>
<dbReference type="CDD" id="cd17624">
    <property type="entry name" value="REC_OmpR_PmrA-like"/>
    <property type="match status" value="1"/>
</dbReference>
<keyword evidence="11" id="KW-1185">Reference proteome</keyword>
<accession>A0A1I1FH16</accession>
<sequence length="219" mass="24554">MRILLVEDDTLFAQGLIQSLRNEGYSADHCANGKSALLAIDMKEADLIILDLGLPDMDGIDILKHQRRTQPLTPVLILTARDSTDDKIRGLDLGADDYLVKPVDPKELLARLRVMARRLGQFGSSTLEVEGIALNLANNTVEFDGKVLDLPKKEYMVLKALMENTGRIQSREQLEIKLYQWGEEVSSNAVEVHIHHLRKKLPTKFIKTVRGIGYIVGKN</sequence>
<evidence type="ECO:0000256" key="5">
    <source>
        <dbReference type="ARBA" id="ARBA00023163"/>
    </source>
</evidence>
<dbReference type="Pfam" id="PF00486">
    <property type="entry name" value="Trans_reg_C"/>
    <property type="match status" value="1"/>
</dbReference>
<dbReference type="GO" id="GO:0032993">
    <property type="term" value="C:protein-DNA complex"/>
    <property type="evidence" value="ECO:0007669"/>
    <property type="project" value="TreeGrafter"/>
</dbReference>
<dbReference type="SUPFAM" id="SSF52172">
    <property type="entry name" value="CheY-like"/>
    <property type="match status" value="1"/>
</dbReference>
<feature type="modified residue" description="4-aspartylphosphate" evidence="6">
    <location>
        <position position="51"/>
    </location>
</feature>
<dbReference type="Gene3D" id="1.10.10.10">
    <property type="entry name" value="Winged helix-like DNA-binding domain superfamily/Winged helix DNA-binding domain"/>
    <property type="match status" value="1"/>
</dbReference>
<keyword evidence="5" id="KW-0804">Transcription</keyword>
<dbReference type="PROSITE" id="PS51755">
    <property type="entry name" value="OMPR_PHOB"/>
    <property type="match status" value="1"/>
</dbReference>
<dbReference type="InterPro" id="IPR001789">
    <property type="entry name" value="Sig_transdc_resp-reg_receiver"/>
</dbReference>
<dbReference type="OrthoDB" id="9802426at2"/>
<keyword evidence="4 7" id="KW-0238">DNA-binding</keyword>
<dbReference type="FunFam" id="3.40.50.2300:FF:000002">
    <property type="entry name" value="DNA-binding response regulator PhoP"/>
    <property type="match status" value="1"/>
</dbReference>
<evidence type="ECO:0000256" key="1">
    <source>
        <dbReference type="ARBA" id="ARBA00022553"/>
    </source>
</evidence>
<dbReference type="Pfam" id="PF00072">
    <property type="entry name" value="Response_reg"/>
    <property type="match status" value="1"/>
</dbReference>
<dbReference type="Gene3D" id="6.10.250.690">
    <property type="match status" value="1"/>
</dbReference>
<dbReference type="CDD" id="cd00383">
    <property type="entry name" value="trans_reg_C"/>
    <property type="match status" value="1"/>
</dbReference>
<gene>
    <name evidence="10" type="ORF">SAMN02745724_00582</name>
</gene>
<dbReference type="InterPro" id="IPR001867">
    <property type="entry name" value="OmpR/PhoB-type_DNA-bd"/>
</dbReference>
<dbReference type="GO" id="GO:0000156">
    <property type="term" value="F:phosphorelay response regulator activity"/>
    <property type="evidence" value="ECO:0007669"/>
    <property type="project" value="TreeGrafter"/>
</dbReference>
<dbReference type="GO" id="GO:0005829">
    <property type="term" value="C:cytosol"/>
    <property type="evidence" value="ECO:0007669"/>
    <property type="project" value="TreeGrafter"/>
</dbReference>
<reference evidence="10 11" key="1">
    <citation type="submission" date="2016-10" db="EMBL/GenBank/DDBJ databases">
        <authorList>
            <person name="de Groot N.N."/>
        </authorList>
    </citation>
    <scope>NUCLEOTIDE SEQUENCE [LARGE SCALE GENOMIC DNA]</scope>
    <source>
        <strain evidence="10 11">DSM 6059</strain>
    </source>
</reference>
<dbReference type="EMBL" id="FOLO01000003">
    <property type="protein sequence ID" value="SFB96978.1"/>
    <property type="molecule type" value="Genomic_DNA"/>
</dbReference>
<evidence type="ECO:0000256" key="6">
    <source>
        <dbReference type="PROSITE-ProRule" id="PRU00169"/>
    </source>
</evidence>
<keyword evidence="3" id="KW-0805">Transcription regulation</keyword>
<evidence type="ECO:0000256" key="4">
    <source>
        <dbReference type="ARBA" id="ARBA00023125"/>
    </source>
</evidence>
<evidence type="ECO:0000259" key="9">
    <source>
        <dbReference type="PROSITE" id="PS51755"/>
    </source>
</evidence>
<keyword evidence="2" id="KW-0902">Two-component regulatory system</keyword>
<evidence type="ECO:0000256" key="2">
    <source>
        <dbReference type="ARBA" id="ARBA00023012"/>
    </source>
</evidence>
<dbReference type="Gene3D" id="3.40.50.2300">
    <property type="match status" value="1"/>
</dbReference>
<organism evidence="10 11">
    <name type="scientific">Pseudoalteromonas denitrificans DSM 6059</name>
    <dbReference type="NCBI Taxonomy" id="1123010"/>
    <lineage>
        <taxon>Bacteria</taxon>
        <taxon>Pseudomonadati</taxon>
        <taxon>Pseudomonadota</taxon>
        <taxon>Gammaproteobacteria</taxon>
        <taxon>Alteromonadales</taxon>
        <taxon>Pseudoalteromonadaceae</taxon>
        <taxon>Pseudoalteromonas</taxon>
    </lineage>
</organism>
<feature type="domain" description="OmpR/PhoB-type" evidence="9">
    <location>
        <begin position="124"/>
        <end position="218"/>
    </location>
</feature>
<dbReference type="PANTHER" id="PTHR48111">
    <property type="entry name" value="REGULATOR OF RPOS"/>
    <property type="match status" value="1"/>
</dbReference>
<dbReference type="AlphaFoldDB" id="A0A1I1FH16"/>
<keyword evidence="1 6" id="KW-0597">Phosphoprotein</keyword>
<dbReference type="Proteomes" id="UP000198862">
    <property type="component" value="Unassembled WGS sequence"/>
</dbReference>
<dbReference type="RefSeq" id="WP_091979760.1">
    <property type="nucleotide sequence ID" value="NZ_FOLO01000003.1"/>
</dbReference>
<dbReference type="PANTHER" id="PTHR48111:SF67">
    <property type="entry name" value="TRANSCRIPTIONAL REGULATORY PROTEIN TCTD"/>
    <property type="match status" value="1"/>
</dbReference>
<evidence type="ECO:0000313" key="11">
    <source>
        <dbReference type="Proteomes" id="UP000198862"/>
    </source>
</evidence>
<dbReference type="GO" id="GO:0006355">
    <property type="term" value="P:regulation of DNA-templated transcription"/>
    <property type="evidence" value="ECO:0007669"/>
    <property type="project" value="InterPro"/>
</dbReference>
<feature type="domain" description="Response regulatory" evidence="8">
    <location>
        <begin position="2"/>
        <end position="116"/>
    </location>
</feature>
<dbReference type="STRING" id="1123010.SAMN02745724_00582"/>
<proteinExistence type="predicted"/>
<evidence type="ECO:0000256" key="7">
    <source>
        <dbReference type="PROSITE-ProRule" id="PRU01091"/>
    </source>
</evidence>
<dbReference type="GO" id="GO:0000976">
    <property type="term" value="F:transcription cis-regulatory region binding"/>
    <property type="evidence" value="ECO:0007669"/>
    <property type="project" value="TreeGrafter"/>
</dbReference>
<dbReference type="InterPro" id="IPR011006">
    <property type="entry name" value="CheY-like_superfamily"/>
</dbReference>
<dbReference type="SMART" id="SM00862">
    <property type="entry name" value="Trans_reg_C"/>
    <property type="match status" value="1"/>
</dbReference>